<dbReference type="STRING" id="652787.SAMN05216490_3525"/>
<accession>A0A1H2AG89</accession>
<dbReference type="Gene3D" id="3.30.160.670">
    <property type="match status" value="2"/>
</dbReference>
<dbReference type="PROSITE" id="PS51257">
    <property type="entry name" value="PROKAR_LIPOPROTEIN"/>
    <property type="match status" value="1"/>
</dbReference>
<feature type="domain" description="DUF4136" evidence="1">
    <location>
        <begin position="32"/>
        <end position="214"/>
    </location>
</feature>
<name>A0A1H2AG89_MUCMA</name>
<organism evidence="2 3">
    <name type="scientific">Mucilaginibacter mallensis</name>
    <dbReference type="NCBI Taxonomy" id="652787"/>
    <lineage>
        <taxon>Bacteria</taxon>
        <taxon>Pseudomonadati</taxon>
        <taxon>Bacteroidota</taxon>
        <taxon>Sphingobacteriia</taxon>
        <taxon>Sphingobacteriales</taxon>
        <taxon>Sphingobacteriaceae</taxon>
        <taxon>Mucilaginibacter</taxon>
    </lineage>
</organism>
<evidence type="ECO:0000313" key="2">
    <source>
        <dbReference type="EMBL" id="SDT44981.1"/>
    </source>
</evidence>
<protein>
    <recommendedName>
        <fullName evidence="1">DUF4136 domain-containing protein</fullName>
    </recommendedName>
</protein>
<dbReference type="OrthoDB" id="118896at2"/>
<reference evidence="2 3" key="1">
    <citation type="submission" date="2016-10" db="EMBL/GenBank/DDBJ databases">
        <authorList>
            <person name="de Groot N.N."/>
        </authorList>
    </citation>
    <scope>NUCLEOTIDE SEQUENCE [LARGE SCALE GENOMIC DNA]</scope>
    <source>
        <strain evidence="2 3">MP1X4</strain>
    </source>
</reference>
<proteinExistence type="predicted"/>
<sequence>MKRSIYLGLLFLILSGLSACTSYNYYTAGLNKTNMSGYRTFAWIPAGTAKVNNVVSLNSTADANIKDATTLALQSKGLSLQQKQPDLLVSYTTTVGRGSRTTYYTNYGFYGPYAGWGLGWGGYYGWRGGFGGYYGGWGYGYRPYYYAFGAPFAYSGGITYADQEHYKEGTLIIDLIDRRTRKVVWRGFGVGEVHSDPKKNVDDLPKVVDGILKQLQTAPPSNGNYMYHTMSS</sequence>
<dbReference type="RefSeq" id="WP_091375798.1">
    <property type="nucleotide sequence ID" value="NZ_LT629740.1"/>
</dbReference>
<evidence type="ECO:0000313" key="3">
    <source>
        <dbReference type="Proteomes" id="UP000199679"/>
    </source>
</evidence>
<gene>
    <name evidence="2" type="ORF">SAMN05216490_3525</name>
</gene>
<dbReference type="Pfam" id="PF13590">
    <property type="entry name" value="DUF4136"/>
    <property type="match status" value="1"/>
</dbReference>
<dbReference type="AlphaFoldDB" id="A0A1H2AG89"/>
<dbReference type="Proteomes" id="UP000199679">
    <property type="component" value="Chromosome I"/>
</dbReference>
<dbReference type="InterPro" id="IPR025411">
    <property type="entry name" value="DUF4136"/>
</dbReference>
<dbReference type="EMBL" id="LT629740">
    <property type="protein sequence ID" value="SDT44981.1"/>
    <property type="molecule type" value="Genomic_DNA"/>
</dbReference>
<keyword evidence="3" id="KW-1185">Reference proteome</keyword>
<evidence type="ECO:0000259" key="1">
    <source>
        <dbReference type="Pfam" id="PF13590"/>
    </source>
</evidence>